<gene>
    <name evidence="2" type="ORF">HNR13_000303</name>
</gene>
<dbReference type="PANTHER" id="PTHR38011:SF11">
    <property type="entry name" value="2,5-DIAMINO-6-RIBOSYLAMINO-4(3H)-PYRIMIDINONE 5'-PHOSPHATE REDUCTASE"/>
    <property type="match status" value="1"/>
</dbReference>
<dbReference type="InterPro" id="IPR002734">
    <property type="entry name" value="RibDG_C"/>
</dbReference>
<dbReference type="InterPro" id="IPR050765">
    <property type="entry name" value="Riboflavin_Biosynth_HTPR"/>
</dbReference>
<reference evidence="2 3" key="1">
    <citation type="submission" date="2020-07" db="EMBL/GenBank/DDBJ databases">
        <title>Sequencing the genomes of 1000 actinobacteria strains.</title>
        <authorList>
            <person name="Klenk H.-P."/>
        </authorList>
    </citation>
    <scope>NUCLEOTIDE SEQUENCE [LARGE SCALE GENOMIC DNA]</scope>
    <source>
        <strain evidence="2 3">DSM 15165</strain>
    </source>
</reference>
<dbReference type="PANTHER" id="PTHR38011">
    <property type="entry name" value="DIHYDROFOLATE REDUCTASE FAMILY PROTEIN (AFU_ORTHOLOGUE AFUA_8G06820)"/>
    <property type="match status" value="1"/>
</dbReference>
<feature type="domain" description="Bacterial bifunctional deaminase-reductase C-terminal" evidence="1">
    <location>
        <begin position="3"/>
        <end position="174"/>
    </location>
</feature>
<sequence length="187" mass="20097">MSLVFSALASLDGYTVDASGSFDWAAPDEEVHAAVNARERGIGTYLYGRRMFETMRVWQDIGGDEVPAVMREYADIWRAADKIVYSATLSGVTTPRTRVEPAFDPAAVRALVEAAPTDVSIGGPTLAAEAFRAGLVDEVQLFLVPVSVGGGTPALPTDLMLHLELREEHAFPSGTVMLRYRVTPPAG</sequence>
<dbReference type="Pfam" id="PF01872">
    <property type="entry name" value="RibD_C"/>
    <property type="match status" value="1"/>
</dbReference>
<dbReference type="InterPro" id="IPR024072">
    <property type="entry name" value="DHFR-like_dom_sf"/>
</dbReference>
<evidence type="ECO:0000313" key="2">
    <source>
        <dbReference type="EMBL" id="NYJ22016.1"/>
    </source>
</evidence>
<dbReference type="RefSeq" id="WP_179604120.1">
    <property type="nucleotide sequence ID" value="NZ_BAABEH010000001.1"/>
</dbReference>
<accession>A0A853CMG3</accession>
<dbReference type="EMBL" id="JACCFL010000001">
    <property type="protein sequence ID" value="NYJ22016.1"/>
    <property type="molecule type" value="Genomic_DNA"/>
</dbReference>
<proteinExistence type="predicted"/>
<dbReference type="Gene3D" id="3.40.430.10">
    <property type="entry name" value="Dihydrofolate Reductase, subunit A"/>
    <property type="match status" value="1"/>
</dbReference>
<dbReference type="Proteomes" id="UP000578352">
    <property type="component" value="Unassembled WGS sequence"/>
</dbReference>
<dbReference type="AlphaFoldDB" id="A0A853CMG3"/>
<dbReference type="GO" id="GO:0008703">
    <property type="term" value="F:5-amino-6-(5-phosphoribosylamino)uracil reductase activity"/>
    <property type="evidence" value="ECO:0007669"/>
    <property type="project" value="InterPro"/>
</dbReference>
<comment type="caution">
    <text evidence="2">The sequence shown here is derived from an EMBL/GenBank/DDBJ whole genome shotgun (WGS) entry which is preliminary data.</text>
</comment>
<organism evidence="2 3">
    <name type="scientific">Leifsonia shinshuensis</name>
    <dbReference type="NCBI Taxonomy" id="150026"/>
    <lineage>
        <taxon>Bacteria</taxon>
        <taxon>Bacillati</taxon>
        <taxon>Actinomycetota</taxon>
        <taxon>Actinomycetes</taxon>
        <taxon>Micrococcales</taxon>
        <taxon>Microbacteriaceae</taxon>
        <taxon>Leifsonia</taxon>
    </lineage>
</organism>
<evidence type="ECO:0000259" key="1">
    <source>
        <dbReference type="Pfam" id="PF01872"/>
    </source>
</evidence>
<protein>
    <submittedName>
        <fullName evidence="2">Dihydrofolate reductase</fullName>
    </submittedName>
</protein>
<dbReference type="SUPFAM" id="SSF53597">
    <property type="entry name" value="Dihydrofolate reductase-like"/>
    <property type="match status" value="1"/>
</dbReference>
<name>A0A853CMG3_9MICO</name>
<evidence type="ECO:0000313" key="3">
    <source>
        <dbReference type="Proteomes" id="UP000578352"/>
    </source>
</evidence>
<dbReference type="GO" id="GO:0009231">
    <property type="term" value="P:riboflavin biosynthetic process"/>
    <property type="evidence" value="ECO:0007669"/>
    <property type="project" value="InterPro"/>
</dbReference>